<accession>A0ACC1IA21</accession>
<dbReference type="Proteomes" id="UP001150581">
    <property type="component" value="Unassembled WGS sequence"/>
</dbReference>
<evidence type="ECO:0000313" key="2">
    <source>
        <dbReference type="Proteomes" id="UP001150581"/>
    </source>
</evidence>
<dbReference type="EMBL" id="JANBPG010001665">
    <property type="protein sequence ID" value="KAJ1888836.1"/>
    <property type="molecule type" value="Genomic_DNA"/>
</dbReference>
<organism evidence="1 2">
    <name type="scientific">Kickxella alabastrina</name>
    <dbReference type="NCBI Taxonomy" id="61397"/>
    <lineage>
        <taxon>Eukaryota</taxon>
        <taxon>Fungi</taxon>
        <taxon>Fungi incertae sedis</taxon>
        <taxon>Zoopagomycota</taxon>
        <taxon>Kickxellomycotina</taxon>
        <taxon>Kickxellomycetes</taxon>
        <taxon>Kickxellales</taxon>
        <taxon>Kickxellaceae</taxon>
        <taxon>Kickxella</taxon>
    </lineage>
</organism>
<comment type="caution">
    <text evidence="1">The sequence shown here is derived from an EMBL/GenBank/DDBJ whole genome shotgun (WGS) entry which is preliminary data.</text>
</comment>
<keyword evidence="1" id="KW-0808">Transferase</keyword>
<keyword evidence="1" id="KW-0418">Kinase</keyword>
<gene>
    <name evidence="1" type="primary">POM1_2</name>
    <name evidence="1" type="ORF">LPJ66_008367</name>
</gene>
<name>A0ACC1IA21_9FUNG</name>
<sequence>EGDDVAAATAAATPKTGIPSRLRPLSARIGAKSSAISSSRESTTGGKPAQVANGASRTQNKTPGMSRATASNYLNPHLRRRSRSGVFENQESSSAMGGGATTSNTSTNTASGAATISGGTRVRMGMMRPGATADRPSLHRPAYVAQECDIDEEHTGTLASSAAAGVAGRAHRMMHQTTRLTVDPERAREPYSATGRSARTPVTAGESGLSASRRRFLQTPSDQDMNVYSSDQISSASDKEAVGNTPPSTSSSEHHKQSSGMLSGGSHRPLQARLETSSSAANMDVDRARGVPTNTTGRAAGRPSIGTTIGAKLPTWRTQQAVREGNPAPQRTPASYTGVAGTKLAARENNSQLLSRGKSSDESKDEGDARSQQTRLRPVRSRNMQPSAPAPVRGQNNTSSSASAIGIGGYNMGYQQPRNAPRAGAAASVIGSGAPSQTTGSNAPPQPHSLVGQVVRPQVASYHQRNNQQPQSVQAPPSMSRTGSSNQAPSRLSEQAPDSRASGGGVPPMTPQEAIARYGQQLSAHERGEILDYPHIYYVGNTKARVPARTNYGFDDERGDYLIHFNDHMLYRYELLEVMGKGSFGQVLRARDHKTGEIIAIKIIRNRKRFHHQAQVEVKLLECLRRWDPSGGHNILQMTSSFYFRNHLCIVMELLSINLYEWLKAHQFAGTPVPLLRNLSVQMLQSLQLMGRHRIIHADLKPENILLARPPPMPSRRSGPAGAAGPPPHPLTNPQLSADLQRGSYRIKVIDLGSSCFESERVYTYIQSRFYRAPEVILGLPYGTGIDMWSLGCIVAELLTGYPLFPGENEREQLACVVEVLGPPPAYMLERAPRCADFAEPAPYGVQATPVGNMMLLPNGACLVGGIVIKPYTSTKGKRRRPGSRPLVQLLARANDPRLVDFVMRTLAWDPAMRLTPEDALRHPWITDMQIPRQPSMGMPMGMPVPGGYAMSSQHCFAASTVTAVDAAGIRVLLVPIGAARQDRLMRWTNAIAQFSQVELSDLLAHVDNELLTASYGGSSGGEGALRFMFTTNVSEEHEYLEGLQTYRQVLGVIGLIDCEANEDIMAAQDEFMQMVSQLPTAVAYRCLAFDPQTDQADDVSGVTVIPNGDESLSFYLQTLVSDFAGTMVSALSLMSRSIEDRANLQTPTEPSPARSPSVVSSLDNDTASADDRFRHSGGNISMHETTEAAAHTMARRASQAASKEQRRESTTSLPTGRGRRGRELDRDIAVPPSPKIMTGEKRAQKPNDTAGAGRLKKLQGDLFLMSGRLAEAFSAYAASIEASRAVGDHLWHAVAVEGYCAALLLLCERPQERRLAAAFVSGIPDVIAPIDGSISPQSAGLGALLAQIGSLFAQVPVLYERCYTFAPLLHAEACLRAALVLHATREALLHDEEAALASLVRLRNQVDSIKPERVEFQIRDVVANTRNIPLRATINEWLQRGWASSFESLALTDQLEMSAETSALFRRIGYSRKAFFFLRQFLLLAIPVLLRTATAQRHVGAPAYSMSPRSRPSVSSRTDHTALSAFPDGFSAFNAVSSAAAAAASARNMAMHSSAGSPNPMRSSFDVPGFGDFLASPARE</sequence>
<keyword evidence="1" id="KW-0723">Serine/threonine-protein kinase</keyword>
<dbReference type="EC" id="2.7.12.1" evidence="1"/>
<keyword evidence="2" id="KW-1185">Reference proteome</keyword>
<protein>
    <submittedName>
        <fullName evidence="1">Serine/threonine protein kinase, CMGC, dual-specificity</fullName>
        <ecNumber evidence="1">2.7.12.1</ecNumber>
    </submittedName>
</protein>
<feature type="non-terminal residue" evidence="1">
    <location>
        <position position="1581"/>
    </location>
</feature>
<evidence type="ECO:0000313" key="1">
    <source>
        <dbReference type="EMBL" id="KAJ1888836.1"/>
    </source>
</evidence>
<proteinExistence type="predicted"/>
<feature type="non-terminal residue" evidence="1">
    <location>
        <position position="1"/>
    </location>
</feature>
<reference evidence="1" key="1">
    <citation type="submission" date="2022-07" db="EMBL/GenBank/DDBJ databases">
        <title>Phylogenomic reconstructions and comparative analyses of Kickxellomycotina fungi.</title>
        <authorList>
            <person name="Reynolds N.K."/>
            <person name="Stajich J.E."/>
            <person name="Barry K."/>
            <person name="Grigoriev I.V."/>
            <person name="Crous P."/>
            <person name="Smith M.E."/>
        </authorList>
    </citation>
    <scope>NUCLEOTIDE SEQUENCE</scope>
    <source>
        <strain evidence="1">Benny 63K</strain>
    </source>
</reference>